<dbReference type="Pfam" id="PF01762">
    <property type="entry name" value="Galactosyl_T"/>
    <property type="match status" value="1"/>
</dbReference>
<evidence type="ECO:0000256" key="9">
    <source>
        <dbReference type="ARBA" id="ARBA00023136"/>
    </source>
</evidence>
<gene>
    <name evidence="12" type="ORF">DGAL_LOCUS14233</name>
</gene>
<evidence type="ECO:0000313" key="12">
    <source>
        <dbReference type="EMBL" id="CAH0110642.1"/>
    </source>
</evidence>
<evidence type="ECO:0000256" key="10">
    <source>
        <dbReference type="RuleBase" id="RU363063"/>
    </source>
</evidence>
<dbReference type="GO" id="GO:0000139">
    <property type="term" value="C:Golgi membrane"/>
    <property type="evidence" value="ECO:0007669"/>
    <property type="project" value="UniProtKB-SubCell"/>
</dbReference>
<dbReference type="PANTHER" id="PTHR11214:SF334">
    <property type="entry name" value="HEXOSYLTRANSFERASE"/>
    <property type="match status" value="1"/>
</dbReference>
<comment type="subcellular location">
    <subcellularLocation>
        <location evidence="1 10">Golgi apparatus membrane</location>
        <topology evidence="1 10">Single-pass type II membrane protein</topology>
    </subcellularLocation>
</comment>
<evidence type="ECO:0000256" key="7">
    <source>
        <dbReference type="ARBA" id="ARBA00022989"/>
    </source>
</evidence>
<evidence type="ECO:0000256" key="4">
    <source>
        <dbReference type="ARBA" id="ARBA00022679"/>
    </source>
</evidence>
<dbReference type="GO" id="GO:0006493">
    <property type="term" value="P:protein O-linked glycosylation"/>
    <property type="evidence" value="ECO:0007669"/>
    <property type="project" value="TreeGrafter"/>
</dbReference>
<comment type="similarity">
    <text evidence="2 10">Belongs to the glycosyltransferase 31 family.</text>
</comment>
<keyword evidence="8 10" id="KW-0333">Golgi apparatus</keyword>
<keyword evidence="13" id="KW-1185">Reference proteome</keyword>
<evidence type="ECO:0000256" key="2">
    <source>
        <dbReference type="ARBA" id="ARBA00008661"/>
    </source>
</evidence>
<dbReference type="EMBL" id="CAKKLH010000304">
    <property type="protein sequence ID" value="CAH0110642.1"/>
    <property type="molecule type" value="Genomic_DNA"/>
</dbReference>
<evidence type="ECO:0000313" key="13">
    <source>
        <dbReference type="Proteomes" id="UP000789390"/>
    </source>
</evidence>
<keyword evidence="4" id="KW-0808">Transferase</keyword>
<protein>
    <recommendedName>
        <fullName evidence="10">Hexosyltransferase</fullName>
        <ecNumber evidence="10">2.4.1.-</ecNumber>
    </recommendedName>
</protein>
<evidence type="ECO:0000256" key="5">
    <source>
        <dbReference type="ARBA" id="ARBA00022692"/>
    </source>
</evidence>
<dbReference type="Proteomes" id="UP000789390">
    <property type="component" value="Unassembled WGS sequence"/>
</dbReference>
<dbReference type="InterPro" id="IPR002659">
    <property type="entry name" value="Glyco_trans_31"/>
</dbReference>
<dbReference type="EC" id="2.4.1.-" evidence="10"/>
<keyword evidence="7" id="KW-1133">Transmembrane helix</keyword>
<dbReference type="OrthoDB" id="6343759at2759"/>
<keyword evidence="6" id="KW-0735">Signal-anchor</keyword>
<organism evidence="12 13">
    <name type="scientific">Daphnia galeata</name>
    <dbReference type="NCBI Taxonomy" id="27404"/>
    <lineage>
        <taxon>Eukaryota</taxon>
        <taxon>Metazoa</taxon>
        <taxon>Ecdysozoa</taxon>
        <taxon>Arthropoda</taxon>
        <taxon>Crustacea</taxon>
        <taxon>Branchiopoda</taxon>
        <taxon>Diplostraca</taxon>
        <taxon>Cladocera</taxon>
        <taxon>Anomopoda</taxon>
        <taxon>Daphniidae</taxon>
        <taxon>Daphnia</taxon>
    </lineage>
</organism>
<evidence type="ECO:0000256" key="8">
    <source>
        <dbReference type="ARBA" id="ARBA00023034"/>
    </source>
</evidence>
<keyword evidence="9" id="KW-0472">Membrane</keyword>
<accession>A0A8J2S4B5</accession>
<keyword evidence="11" id="KW-0175">Coiled coil</keyword>
<keyword evidence="5" id="KW-0812">Transmembrane</keyword>
<reference evidence="12" key="1">
    <citation type="submission" date="2021-11" db="EMBL/GenBank/DDBJ databases">
        <authorList>
            <person name="Schell T."/>
        </authorList>
    </citation>
    <scope>NUCLEOTIDE SEQUENCE</scope>
    <source>
        <strain evidence="12">M5</strain>
    </source>
</reference>
<proteinExistence type="inferred from homology"/>
<dbReference type="PANTHER" id="PTHR11214">
    <property type="entry name" value="BETA-1,3-N-ACETYLGLUCOSAMINYLTRANSFERASE"/>
    <property type="match status" value="1"/>
</dbReference>
<dbReference type="AlphaFoldDB" id="A0A8J2S4B5"/>
<dbReference type="Gene3D" id="3.90.550.50">
    <property type="match status" value="1"/>
</dbReference>
<feature type="coiled-coil region" evidence="11">
    <location>
        <begin position="43"/>
        <end position="70"/>
    </location>
</feature>
<dbReference type="GO" id="GO:0016758">
    <property type="term" value="F:hexosyltransferase activity"/>
    <property type="evidence" value="ECO:0007669"/>
    <property type="project" value="InterPro"/>
</dbReference>
<keyword evidence="3 10" id="KW-0328">Glycosyltransferase</keyword>
<evidence type="ECO:0000256" key="6">
    <source>
        <dbReference type="ARBA" id="ARBA00022968"/>
    </source>
</evidence>
<evidence type="ECO:0000256" key="3">
    <source>
        <dbReference type="ARBA" id="ARBA00022676"/>
    </source>
</evidence>
<evidence type="ECO:0000256" key="11">
    <source>
        <dbReference type="SAM" id="Coils"/>
    </source>
</evidence>
<comment type="caution">
    <text evidence="12">The sequence shown here is derived from an EMBL/GenBank/DDBJ whole genome shotgun (WGS) entry which is preliminary data.</text>
</comment>
<name>A0A8J2S4B5_9CRUS</name>
<evidence type="ECO:0000256" key="1">
    <source>
        <dbReference type="ARBA" id="ARBA00004323"/>
    </source>
</evidence>
<sequence>MTRKTRIYKAISVIEMRGPARWKVLQHTSVNNGTEERSYEHPNIRLMEKVKLLENELKKTREKEKQILAENGLVTNDLRNTPYPGVENYTQYAVARLGLLPLANAEQLKPEFGPVINDVLSFRYPITVPPCLDVFINRSIFIAVISAPNHFNRRNMIRQSWPIHLKSPPYNNLLGMTRFVFVLGLTENSSAQSQIDEESKIHKDIIQMDMLDSYRNLTLKLSGLFNWVNRNCAKVNFIFKVDDDVYVNVHNLAHFLQSQHNSYRSVFGHVWHVAHPNRVIFEIIDQLENGKWTYKEWPWIQYPEYINGPAYLLHGSAILPLLAAFQTTPMIPFEDIYITGLCTEKAGIKKRITSGPFRFFSIREILPTACELRIYIAWLTDNHAESHVAVDDFYNNVTHCTTDSNGIKRTFDYTEPIQFVFN</sequence>